<sequence length="51" mass="5313">MPITQNAGTGPVRDDDPVRPRPRTGARTGPGTVVRTDIRTGIRTDTGTGAP</sequence>
<accession>A0ABP6LKV0</accession>
<feature type="compositionally biased region" description="Low complexity" evidence="1">
    <location>
        <begin position="23"/>
        <end position="35"/>
    </location>
</feature>
<keyword evidence="3" id="KW-1185">Reference proteome</keyword>
<name>A0ABP6LKV0_9ACTN</name>
<protein>
    <submittedName>
        <fullName evidence="2">Uncharacterized protein</fullName>
    </submittedName>
</protein>
<gene>
    <name evidence="2" type="ORF">GCM10017559_84670</name>
</gene>
<evidence type="ECO:0000256" key="1">
    <source>
        <dbReference type="SAM" id="MobiDB-lite"/>
    </source>
</evidence>
<comment type="caution">
    <text evidence="2">The sequence shown here is derived from an EMBL/GenBank/DDBJ whole genome shotgun (WGS) entry which is preliminary data.</text>
</comment>
<evidence type="ECO:0000313" key="2">
    <source>
        <dbReference type="EMBL" id="GAA3042605.1"/>
    </source>
</evidence>
<reference evidence="3" key="1">
    <citation type="journal article" date="2019" name="Int. J. Syst. Evol. Microbiol.">
        <title>The Global Catalogue of Microorganisms (GCM) 10K type strain sequencing project: providing services to taxonomists for standard genome sequencing and annotation.</title>
        <authorList>
            <consortium name="The Broad Institute Genomics Platform"/>
            <consortium name="The Broad Institute Genome Sequencing Center for Infectious Disease"/>
            <person name="Wu L."/>
            <person name="Ma J."/>
        </authorList>
    </citation>
    <scope>NUCLEOTIDE SEQUENCE [LARGE SCALE GENOMIC DNA]</scope>
    <source>
        <strain evidence="3">JCM 3106</strain>
    </source>
</reference>
<evidence type="ECO:0000313" key="3">
    <source>
        <dbReference type="Proteomes" id="UP001499930"/>
    </source>
</evidence>
<feature type="region of interest" description="Disordered" evidence="1">
    <location>
        <begin position="1"/>
        <end position="51"/>
    </location>
</feature>
<proteinExistence type="predicted"/>
<dbReference type="Proteomes" id="UP001499930">
    <property type="component" value="Unassembled WGS sequence"/>
</dbReference>
<organism evidence="2 3">
    <name type="scientific">Streptosporangium longisporum</name>
    <dbReference type="NCBI Taxonomy" id="46187"/>
    <lineage>
        <taxon>Bacteria</taxon>
        <taxon>Bacillati</taxon>
        <taxon>Actinomycetota</taxon>
        <taxon>Actinomycetes</taxon>
        <taxon>Streptosporangiales</taxon>
        <taxon>Streptosporangiaceae</taxon>
        <taxon>Streptosporangium</taxon>
    </lineage>
</organism>
<dbReference type="EMBL" id="BAAAWD010000032">
    <property type="protein sequence ID" value="GAA3042605.1"/>
    <property type="molecule type" value="Genomic_DNA"/>
</dbReference>